<dbReference type="GO" id="GO:0031965">
    <property type="term" value="C:nuclear membrane"/>
    <property type="evidence" value="ECO:0007669"/>
    <property type="project" value="UniProtKB-SubCell"/>
</dbReference>
<dbReference type="PANTHER" id="PTHR13269:SF6">
    <property type="entry name" value="NUCLEOPORIN NDC1"/>
    <property type="match status" value="1"/>
</dbReference>
<name>A0AAE1IP82_9FABA</name>
<comment type="subcellular location">
    <subcellularLocation>
        <location evidence="1">Nucleus membrane</location>
        <topology evidence="1">Multi-pass membrane protein</topology>
    </subcellularLocation>
    <subcellularLocation>
        <location evidence="2">Nucleus</location>
        <location evidence="2">Nuclear pore complex</location>
    </subcellularLocation>
</comment>
<dbReference type="PANTHER" id="PTHR13269">
    <property type="entry name" value="NUCLEOPORIN NDC1"/>
    <property type="match status" value="1"/>
</dbReference>
<keyword evidence="6" id="KW-0509">mRNA transport</keyword>
<protein>
    <recommendedName>
        <fullName evidence="16">Nucleoporin protein Ndc1-Nup</fullName>
    </recommendedName>
</protein>
<dbReference type="AlphaFoldDB" id="A0AAE1IP82"/>
<organism evidence="14 15">
    <name type="scientific">Acacia crassicarpa</name>
    <name type="common">northern wattle</name>
    <dbReference type="NCBI Taxonomy" id="499986"/>
    <lineage>
        <taxon>Eukaryota</taxon>
        <taxon>Viridiplantae</taxon>
        <taxon>Streptophyta</taxon>
        <taxon>Embryophyta</taxon>
        <taxon>Tracheophyta</taxon>
        <taxon>Spermatophyta</taxon>
        <taxon>Magnoliopsida</taxon>
        <taxon>eudicotyledons</taxon>
        <taxon>Gunneridae</taxon>
        <taxon>Pentapetalae</taxon>
        <taxon>rosids</taxon>
        <taxon>fabids</taxon>
        <taxon>Fabales</taxon>
        <taxon>Fabaceae</taxon>
        <taxon>Caesalpinioideae</taxon>
        <taxon>mimosoid clade</taxon>
        <taxon>Acacieae</taxon>
        <taxon>Acacia</taxon>
    </lineage>
</organism>
<evidence type="ECO:0000256" key="10">
    <source>
        <dbReference type="ARBA" id="ARBA00023132"/>
    </source>
</evidence>
<keyword evidence="10" id="KW-0906">Nuclear pore complex</keyword>
<evidence type="ECO:0000256" key="5">
    <source>
        <dbReference type="ARBA" id="ARBA00022692"/>
    </source>
</evidence>
<keyword evidence="7" id="KW-0653">Protein transport</keyword>
<keyword evidence="12" id="KW-0539">Nucleus</keyword>
<dbReference type="GO" id="GO:0030674">
    <property type="term" value="F:protein-macromolecule adaptor activity"/>
    <property type="evidence" value="ECO:0007669"/>
    <property type="project" value="TreeGrafter"/>
</dbReference>
<dbReference type="InterPro" id="IPR019049">
    <property type="entry name" value="Nucleoporin_prot_Ndc1/Nup"/>
</dbReference>
<evidence type="ECO:0000256" key="13">
    <source>
        <dbReference type="SAM" id="Phobius"/>
    </source>
</evidence>
<keyword evidence="9" id="KW-0811">Translocation</keyword>
<evidence type="ECO:0000256" key="9">
    <source>
        <dbReference type="ARBA" id="ARBA00023010"/>
    </source>
</evidence>
<evidence type="ECO:0000256" key="2">
    <source>
        <dbReference type="ARBA" id="ARBA00004567"/>
    </source>
</evidence>
<evidence type="ECO:0000256" key="11">
    <source>
        <dbReference type="ARBA" id="ARBA00023136"/>
    </source>
</evidence>
<evidence type="ECO:0000256" key="1">
    <source>
        <dbReference type="ARBA" id="ARBA00004232"/>
    </source>
</evidence>
<keyword evidence="4" id="KW-0813">Transport</keyword>
<keyword evidence="15" id="KW-1185">Reference proteome</keyword>
<comment type="caution">
    <text evidence="14">The sequence shown here is derived from an EMBL/GenBank/DDBJ whole genome shotgun (WGS) entry which is preliminary data.</text>
</comment>
<reference evidence="14" key="1">
    <citation type="submission" date="2023-10" db="EMBL/GenBank/DDBJ databases">
        <title>Chromosome-level genome of the transformable northern wattle, Acacia crassicarpa.</title>
        <authorList>
            <person name="Massaro I."/>
            <person name="Sinha N.R."/>
            <person name="Poethig S."/>
            <person name="Leichty A.R."/>
        </authorList>
    </citation>
    <scope>NUCLEOTIDE SEQUENCE</scope>
    <source>
        <strain evidence="14">Acra3RX</strain>
        <tissue evidence="14">Leaf</tissue>
    </source>
</reference>
<dbReference type="GO" id="GO:0070762">
    <property type="term" value="C:nuclear pore transmembrane ring"/>
    <property type="evidence" value="ECO:0007669"/>
    <property type="project" value="TreeGrafter"/>
</dbReference>
<dbReference type="Pfam" id="PF09531">
    <property type="entry name" value="Ndc1_Nup"/>
    <property type="match status" value="2"/>
</dbReference>
<dbReference type="GO" id="GO:0006999">
    <property type="term" value="P:nuclear pore organization"/>
    <property type="evidence" value="ECO:0007669"/>
    <property type="project" value="TreeGrafter"/>
</dbReference>
<evidence type="ECO:0008006" key="16">
    <source>
        <dbReference type="Google" id="ProtNLM"/>
    </source>
</evidence>
<dbReference type="GO" id="GO:0051028">
    <property type="term" value="P:mRNA transport"/>
    <property type="evidence" value="ECO:0007669"/>
    <property type="project" value="UniProtKB-KW"/>
</dbReference>
<evidence type="ECO:0000256" key="6">
    <source>
        <dbReference type="ARBA" id="ARBA00022816"/>
    </source>
</evidence>
<evidence type="ECO:0000256" key="4">
    <source>
        <dbReference type="ARBA" id="ARBA00022448"/>
    </source>
</evidence>
<evidence type="ECO:0000313" key="14">
    <source>
        <dbReference type="EMBL" id="KAK4254592.1"/>
    </source>
</evidence>
<keyword evidence="5 13" id="KW-0812">Transmembrane</keyword>
<dbReference type="GO" id="GO:0015031">
    <property type="term" value="P:protein transport"/>
    <property type="evidence" value="ECO:0007669"/>
    <property type="project" value="UniProtKB-KW"/>
</dbReference>
<keyword evidence="8 13" id="KW-1133">Transmembrane helix</keyword>
<proteinExistence type="inferred from homology"/>
<sequence>MPSLTPDLLIKNRFLGFLIWQSIPSSVVYFFLKAFISTIANSIADTHTSNLHSKSSSLFWTFVPSLRGFTSFMIFHLCQLIFSSSLSVIASPHPERPASLFELATALVRLLYVPGGGGGGSTVADSDDFHHRVKVSLSFVSFVVASAASAFTASVSLCGVRAIREHDDGFWMIGRLGLRGFLVGLLFGLHYVYKRRWVLEFPIIQRSPYFSFKMGLRSAVRRALKLSCVAFIVSTTLVEFLPHPLRSSTTVRKFFMEQIIFSIGSFAVYICWELSHHLHRVLHTKRFIFAPPKGSAAAETNPSEHLLVALEESNPTSLLRYLAYLDLCLVCENNVDTWRRAAFFEETGETYKRVIAVCLRPLEQLASRLGEGLGNSVDKPAQLSNQLLSPTDSRLDMKCLEPLTNFKLYAWCSKTVASLTACSHREDKLGVAQLSGSNAAVVSTLISCLLAIESFMGKKTNLQSPNQLLGPASIRWQPANSGRADVATVKRRSGPVNSKAYAVADVLKTSIYQIVSTFHDEMLASAKAGLLEKDWITSGKPIYGTRETLIQKLRLFLDYRAT</sequence>
<gene>
    <name evidence="14" type="ORF">QN277_009950</name>
</gene>
<dbReference type="Proteomes" id="UP001293593">
    <property type="component" value="Unassembled WGS sequence"/>
</dbReference>
<feature type="transmembrane region" description="Helical" evidence="13">
    <location>
        <begin position="169"/>
        <end position="193"/>
    </location>
</feature>
<evidence type="ECO:0000256" key="3">
    <source>
        <dbReference type="ARBA" id="ARBA00005760"/>
    </source>
</evidence>
<dbReference type="EMBL" id="JAWXYG010000014">
    <property type="protein sequence ID" value="KAK4254592.1"/>
    <property type="molecule type" value="Genomic_DNA"/>
</dbReference>
<evidence type="ECO:0000256" key="8">
    <source>
        <dbReference type="ARBA" id="ARBA00022989"/>
    </source>
</evidence>
<evidence type="ECO:0000256" key="12">
    <source>
        <dbReference type="ARBA" id="ARBA00023242"/>
    </source>
</evidence>
<evidence type="ECO:0000256" key="7">
    <source>
        <dbReference type="ARBA" id="ARBA00022927"/>
    </source>
</evidence>
<accession>A0AAE1IP82</accession>
<keyword evidence="11 13" id="KW-0472">Membrane</keyword>
<comment type="similarity">
    <text evidence="3">Belongs to the NDC1 family.</text>
</comment>
<feature type="transmembrane region" description="Helical" evidence="13">
    <location>
        <begin position="139"/>
        <end position="163"/>
    </location>
</feature>
<feature type="transmembrane region" description="Helical" evidence="13">
    <location>
        <begin position="69"/>
        <end position="90"/>
    </location>
</feature>
<feature type="transmembrane region" description="Helical" evidence="13">
    <location>
        <begin position="12"/>
        <end position="32"/>
    </location>
</feature>
<evidence type="ECO:0000313" key="15">
    <source>
        <dbReference type="Proteomes" id="UP001293593"/>
    </source>
</evidence>